<feature type="domain" description="Glycosyltransferase 2-like" evidence="10">
    <location>
        <begin position="31"/>
        <end position="198"/>
    </location>
</feature>
<dbReference type="GO" id="GO:0099621">
    <property type="term" value="F:undecaprenyl-phosphate 4-deoxy-4-formamido-L-arabinose transferase activity"/>
    <property type="evidence" value="ECO:0007669"/>
    <property type="project" value="TreeGrafter"/>
</dbReference>
<keyword evidence="6" id="KW-0448">Lipopolysaccharide biosynthesis</keyword>
<dbReference type="EMBL" id="RSEB01000005">
    <property type="protein sequence ID" value="RRR97393.1"/>
    <property type="molecule type" value="Genomic_DNA"/>
</dbReference>
<evidence type="ECO:0000256" key="7">
    <source>
        <dbReference type="ARBA" id="ARBA00022989"/>
    </source>
</evidence>
<evidence type="ECO:0000256" key="8">
    <source>
        <dbReference type="ARBA" id="ARBA00023136"/>
    </source>
</evidence>
<dbReference type="AlphaFoldDB" id="A0A426UTS5"/>
<feature type="transmembrane region" description="Helical" evidence="9">
    <location>
        <begin position="352"/>
        <end position="375"/>
    </location>
</feature>
<dbReference type="GO" id="GO:0005886">
    <property type="term" value="C:plasma membrane"/>
    <property type="evidence" value="ECO:0007669"/>
    <property type="project" value="TreeGrafter"/>
</dbReference>
<keyword evidence="12" id="KW-1185">Reference proteome</keyword>
<evidence type="ECO:0000313" key="12">
    <source>
        <dbReference type="Proteomes" id="UP000277256"/>
    </source>
</evidence>
<keyword evidence="5 9" id="KW-0812">Transmembrane</keyword>
<proteinExistence type="inferred from homology"/>
<evidence type="ECO:0000256" key="1">
    <source>
        <dbReference type="ARBA" id="ARBA00006739"/>
    </source>
</evidence>
<dbReference type="InterPro" id="IPR050256">
    <property type="entry name" value="Glycosyltransferase_2"/>
</dbReference>
<keyword evidence="4 11" id="KW-0808">Transferase</keyword>
<protein>
    <submittedName>
        <fullName evidence="11">Glycosyltransferase</fullName>
    </submittedName>
</protein>
<accession>A0A426UTS5</accession>
<evidence type="ECO:0000259" key="10">
    <source>
        <dbReference type="Pfam" id="PF00535"/>
    </source>
</evidence>
<feature type="transmembrane region" description="Helical" evidence="9">
    <location>
        <begin position="545"/>
        <end position="566"/>
    </location>
</feature>
<evidence type="ECO:0000256" key="3">
    <source>
        <dbReference type="ARBA" id="ARBA00022676"/>
    </source>
</evidence>
<comment type="caution">
    <text evidence="11">The sequence shown here is derived from an EMBL/GenBank/DDBJ whole genome shotgun (WGS) entry which is preliminary data.</text>
</comment>
<feature type="transmembrane region" description="Helical" evidence="9">
    <location>
        <begin position="611"/>
        <end position="628"/>
    </location>
</feature>
<keyword evidence="7 9" id="KW-1133">Transmembrane helix</keyword>
<evidence type="ECO:0000256" key="9">
    <source>
        <dbReference type="SAM" id="Phobius"/>
    </source>
</evidence>
<name>A0A426UTS5_9ACTN</name>
<organism evidence="11 12">
    <name type="scientific">Glycomyces terrestris</name>
    <dbReference type="NCBI Taxonomy" id="2493553"/>
    <lineage>
        <taxon>Bacteria</taxon>
        <taxon>Bacillati</taxon>
        <taxon>Actinomycetota</taxon>
        <taxon>Actinomycetes</taxon>
        <taxon>Glycomycetales</taxon>
        <taxon>Glycomycetaceae</taxon>
        <taxon>Glycomyces</taxon>
    </lineage>
</organism>
<evidence type="ECO:0000313" key="11">
    <source>
        <dbReference type="EMBL" id="RRR97393.1"/>
    </source>
</evidence>
<dbReference type="SUPFAM" id="SSF53448">
    <property type="entry name" value="Nucleotide-diphospho-sugar transferases"/>
    <property type="match status" value="1"/>
</dbReference>
<dbReference type="Proteomes" id="UP000277256">
    <property type="component" value="Unassembled WGS sequence"/>
</dbReference>
<keyword evidence="8 9" id="KW-0472">Membrane</keyword>
<feature type="transmembrane region" description="Helical" evidence="9">
    <location>
        <begin position="280"/>
        <end position="298"/>
    </location>
</feature>
<evidence type="ECO:0000256" key="5">
    <source>
        <dbReference type="ARBA" id="ARBA00022692"/>
    </source>
</evidence>
<dbReference type="Pfam" id="PF00535">
    <property type="entry name" value="Glycos_transf_2"/>
    <property type="match status" value="1"/>
</dbReference>
<feature type="transmembrane region" description="Helical" evidence="9">
    <location>
        <begin position="573"/>
        <end position="591"/>
    </location>
</feature>
<evidence type="ECO:0000256" key="4">
    <source>
        <dbReference type="ARBA" id="ARBA00022679"/>
    </source>
</evidence>
<comment type="similarity">
    <text evidence="1">Belongs to the glycosyltransferase 2 family.</text>
</comment>
<dbReference type="OrthoDB" id="9810303at2"/>
<feature type="transmembrane region" description="Helical" evidence="9">
    <location>
        <begin position="454"/>
        <end position="471"/>
    </location>
</feature>
<keyword evidence="2" id="KW-1003">Cell membrane</keyword>
<keyword evidence="3" id="KW-0328">Glycosyltransferase</keyword>
<dbReference type="InterPro" id="IPR029044">
    <property type="entry name" value="Nucleotide-diphossugar_trans"/>
</dbReference>
<evidence type="ECO:0000256" key="6">
    <source>
        <dbReference type="ARBA" id="ARBA00022985"/>
    </source>
</evidence>
<dbReference type="CDD" id="cd04179">
    <property type="entry name" value="DPM_DPG-synthase_like"/>
    <property type="match status" value="1"/>
</dbReference>
<feature type="transmembrane region" description="Helical" evidence="9">
    <location>
        <begin position="483"/>
        <end position="505"/>
    </location>
</feature>
<dbReference type="Gene3D" id="3.90.550.10">
    <property type="entry name" value="Spore Coat Polysaccharide Biosynthesis Protein SpsA, Chain A"/>
    <property type="match status" value="1"/>
</dbReference>
<reference evidence="11 12" key="1">
    <citation type="submission" date="2018-12" db="EMBL/GenBank/DDBJ databases">
        <title>Glycomyces sp. YIM 121974 draft genome.</title>
        <authorList>
            <person name="Li Q."/>
        </authorList>
    </citation>
    <scope>NUCLEOTIDE SEQUENCE [LARGE SCALE GENOMIC DNA]</scope>
    <source>
        <strain evidence="11 12">YIM 121974</strain>
    </source>
</reference>
<gene>
    <name evidence="11" type="ORF">EIW28_18475</name>
</gene>
<dbReference type="GO" id="GO:0009103">
    <property type="term" value="P:lipopolysaccharide biosynthetic process"/>
    <property type="evidence" value="ECO:0007669"/>
    <property type="project" value="UniProtKB-KW"/>
</dbReference>
<dbReference type="PANTHER" id="PTHR48090">
    <property type="entry name" value="UNDECAPRENYL-PHOSPHATE 4-DEOXY-4-FORMAMIDO-L-ARABINOSE TRANSFERASE-RELATED"/>
    <property type="match status" value="1"/>
</dbReference>
<feature type="transmembrane region" description="Helical" evidence="9">
    <location>
        <begin position="240"/>
        <end position="259"/>
    </location>
</feature>
<evidence type="ECO:0000256" key="2">
    <source>
        <dbReference type="ARBA" id="ARBA00022475"/>
    </source>
</evidence>
<dbReference type="PANTHER" id="PTHR48090:SF3">
    <property type="entry name" value="UNDECAPRENYL-PHOSPHATE 4-DEOXY-4-FORMAMIDO-L-ARABINOSE TRANSFERASE"/>
    <property type="match status" value="1"/>
</dbReference>
<dbReference type="InterPro" id="IPR001173">
    <property type="entry name" value="Glyco_trans_2-like"/>
</dbReference>
<sequence length="783" mass="84774">MEIQLTIIAPQPQHSPVRTAAPPPLTDGVAVVMPAYREEANVASTVQDFLSVLVREGVPHAVVVVDDGSDDRTGAIIDRLAAAHPGRVIAVHHERNQGYGAAVRTGIEAALRRTGFREILLTDADCQFKAADLVRLRERKKEERADAVIGYRRRRADPWRRRLNAKVWTLLCKALLRVPGRDVDCAYKLIDRSLLQDLRLSGEAAAISPELLCRISGDGARIVEHPVEHYPREHGEQTGARLSVVVKSLVSLAVVYAHMVRDARRLGWARRLASPKDPGAALVALAAGAIAVAAYLYFADHGYLLAYKDANSHLLIARRVVDSPTAGLAQLGGVWLPLPHLLAAPLSLWEALYLNGFAGAAVSMASYVVAVRFLFAHGRSLAGHWAGGLTAAGLFALNPNVLYLQATAMTELLLFACAIVALHYLHEWCTEGRLRDLSLASGAVLAATLTRYEGWILCGVAGLVVAVTALRRHRRYAHTEGSVVVFGFVAGAGVIGWMAWNLAIFGDAMNWKSGEYADSSLWVAEGEANVGSLPTAMETYGLASLHNLGIATAALGLAGLVLYAVHKRLKSRWLTPYAMLVFAPFFVWALYTGERPLHVKEVMGALYNVRFGLIMLIPAAVFAGYLVGKLVPRLPGRRLAAAALAGSAVAGATLAVDGAVTLDEAVEYRASGWEADNAAVAAWLREHHDGGTTLMMSFENESVTFESQVPTGSLVYEGSYRIWEEALADPHAAGVEWIYMRATPGAEDDVWEALWGTEALDEHYELVYDEGDRLVYRAEDGAA</sequence>